<accession>A0AAF0U2K0</accession>
<dbReference type="InterPro" id="IPR056924">
    <property type="entry name" value="SH3_Tf2-1"/>
</dbReference>
<keyword evidence="4" id="KW-1185">Reference proteome</keyword>
<evidence type="ECO:0000259" key="2">
    <source>
        <dbReference type="Pfam" id="PF24626"/>
    </source>
</evidence>
<evidence type="ECO:0000259" key="1">
    <source>
        <dbReference type="Pfam" id="PF03732"/>
    </source>
</evidence>
<proteinExistence type="predicted"/>
<dbReference type="Pfam" id="PF24626">
    <property type="entry name" value="SH3_Tf2-1"/>
    <property type="match status" value="1"/>
</dbReference>
<feature type="domain" description="Tf2-1-like SH3-like" evidence="2">
    <location>
        <begin position="105"/>
        <end position="137"/>
    </location>
</feature>
<feature type="domain" description="Retrotransposon gag" evidence="1">
    <location>
        <begin position="367"/>
        <end position="457"/>
    </location>
</feature>
<reference evidence="3" key="1">
    <citation type="submission" date="2023-08" db="EMBL/GenBank/DDBJ databases">
        <title>A de novo genome assembly of Solanum verrucosum Schlechtendal, a Mexican diploid species geographically isolated from the other diploid A-genome species in potato relatives.</title>
        <authorList>
            <person name="Hosaka K."/>
        </authorList>
    </citation>
    <scope>NUCLEOTIDE SEQUENCE</scope>
    <source>
        <tissue evidence="3">Young leaves</tissue>
    </source>
</reference>
<dbReference type="AlphaFoldDB" id="A0AAF0U2K0"/>
<evidence type="ECO:0000313" key="4">
    <source>
        <dbReference type="Proteomes" id="UP001234989"/>
    </source>
</evidence>
<evidence type="ECO:0000313" key="3">
    <source>
        <dbReference type="EMBL" id="WMV38113.1"/>
    </source>
</evidence>
<gene>
    <name evidence="3" type="ORF">MTR67_031498</name>
</gene>
<organism evidence="3 4">
    <name type="scientific">Solanum verrucosum</name>
    <dbReference type="NCBI Taxonomy" id="315347"/>
    <lineage>
        <taxon>Eukaryota</taxon>
        <taxon>Viridiplantae</taxon>
        <taxon>Streptophyta</taxon>
        <taxon>Embryophyta</taxon>
        <taxon>Tracheophyta</taxon>
        <taxon>Spermatophyta</taxon>
        <taxon>Magnoliopsida</taxon>
        <taxon>eudicotyledons</taxon>
        <taxon>Gunneridae</taxon>
        <taxon>Pentapetalae</taxon>
        <taxon>asterids</taxon>
        <taxon>lamiids</taxon>
        <taxon>Solanales</taxon>
        <taxon>Solanaceae</taxon>
        <taxon>Solanoideae</taxon>
        <taxon>Solaneae</taxon>
        <taxon>Solanum</taxon>
    </lineage>
</organism>
<dbReference type="PANTHER" id="PTHR46148">
    <property type="entry name" value="CHROMO DOMAIN-CONTAINING PROTEIN"/>
    <property type="match status" value="1"/>
</dbReference>
<sequence length="490" mass="54894">MARLGVQLVDCTKGGVMVHKGLESSFVSDVNAKQGLDPILVGLKEAMLKNEHILLEPHSSRYSIHLGATKMYRDLREGNWDAYLPLIEFAYNNNYHYSIGMALLILRRIGKVAYELDLPNDLASVHPVFYVSLFKKCIGDPTSIFPLEVLGVKENLSYKEVPIEILDRQVKKMKNKEVASVKDMTTRRSYARRNVRENVEQEAPPQAPQVPVNPFAKQVTNTMFRASFQALAQVVMALANREIAVPMNPNMGLDDHGSAAGGKGGVCHLSTKRFCPLEMREAKVLEFIDIPVDFNATESEGHIFLPLLPTGHTFVVTSSLMQMLTARGSFSGMASDDPHGHMAKLSSVCKSFVGRPNLDMDVIGLRVFPLSLTGDDDVWFTELPYNSIHTWDQLYKVFMAKYFPVSKKQNHKDKLNNFVALPRESVSSSWDRFTAFIRSVPNHYIVDESLKEYFSTGQDDNGKVVLDTITGGSYGECTFEEIAEKLEKIS</sequence>
<dbReference type="InterPro" id="IPR005162">
    <property type="entry name" value="Retrotrans_gag_dom"/>
</dbReference>
<dbReference type="Proteomes" id="UP001234989">
    <property type="component" value="Chromosome 7"/>
</dbReference>
<dbReference type="Pfam" id="PF03732">
    <property type="entry name" value="Retrotrans_gag"/>
    <property type="match status" value="1"/>
</dbReference>
<name>A0AAF0U2K0_SOLVR</name>
<protein>
    <submittedName>
        <fullName evidence="3">Uncharacterized protein</fullName>
    </submittedName>
</protein>
<dbReference type="PANTHER" id="PTHR46148:SF60">
    <property type="entry name" value="CHROMO DOMAIN-CONTAINING PROTEIN"/>
    <property type="match status" value="1"/>
</dbReference>
<dbReference type="EMBL" id="CP133618">
    <property type="protein sequence ID" value="WMV38113.1"/>
    <property type="molecule type" value="Genomic_DNA"/>
</dbReference>